<protein>
    <submittedName>
        <fullName evidence="2">HNH endonuclease</fullName>
    </submittedName>
</protein>
<name>A0ABR9GWS4_9HYPH</name>
<evidence type="ECO:0000259" key="1">
    <source>
        <dbReference type="SMART" id="SM00507"/>
    </source>
</evidence>
<comment type="caution">
    <text evidence="2">The sequence shown here is derived from an EMBL/GenBank/DDBJ whole genome shotgun (WGS) entry which is preliminary data.</text>
</comment>
<keyword evidence="3" id="KW-1185">Reference proteome</keyword>
<dbReference type="InterPro" id="IPR003615">
    <property type="entry name" value="HNH_nuc"/>
</dbReference>
<evidence type="ECO:0000313" key="2">
    <source>
        <dbReference type="EMBL" id="MBE1208124.1"/>
    </source>
</evidence>
<dbReference type="Proteomes" id="UP000598227">
    <property type="component" value="Unassembled WGS sequence"/>
</dbReference>
<dbReference type="EMBL" id="JACZEP010000017">
    <property type="protein sequence ID" value="MBE1208124.1"/>
    <property type="molecule type" value="Genomic_DNA"/>
</dbReference>
<proteinExistence type="predicted"/>
<accession>A0ABR9GWS4</accession>
<evidence type="ECO:0000313" key="3">
    <source>
        <dbReference type="Proteomes" id="UP000598227"/>
    </source>
</evidence>
<dbReference type="Pfam" id="PF01844">
    <property type="entry name" value="HNH"/>
    <property type="match status" value="1"/>
</dbReference>
<dbReference type="Gene3D" id="1.10.30.50">
    <property type="match status" value="1"/>
</dbReference>
<gene>
    <name evidence="2" type="ORF">IHE39_27915</name>
</gene>
<dbReference type="GO" id="GO:0004519">
    <property type="term" value="F:endonuclease activity"/>
    <property type="evidence" value="ECO:0007669"/>
    <property type="project" value="UniProtKB-KW"/>
</dbReference>
<dbReference type="InterPro" id="IPR002711">
    <property type="entry name" value="HNH"/>
</dbReference>
<dbReference type="CDD" id="cd00085">
    <property type="entry name" value="HNHc"/>
    <property type="match status" value="1"/>
</dbReference>
<feature type="domain" description="HNH nuclease" evidence="1">
    <location>
        <begin position="29"/>
        <end position="81"/>
    </location>
</feature>
<keyword evidence="2" id="KW-0540">Nuclease</keyword>
<keyword evidence="2" id="KW-0378">Hydrolase</keyword>
<keyword evidence="2" id="KW-0255">Endonuclease</keyword>
<sequence length="118" mass="13180">MNRPSLHDLLQRIAVWSKGELILGEDPAIWRCDCFGNRICWHDYGDRASIHGWEKDHIIPRAAGGSDEIFNLRPLHHRLNASLGGGLGQFLKDWPKLNPEEGGLATLLNGGLFSSARK</sequence>
<dbReference type="RefSeq" id="WP_192568799.1">
    <property type="nucleotide sequence ID" value="NZ_JACZEP010000017.1"/>
</dbReference>
<dbReference type="SMART" id="SM00507">
    <property type="entry name" value="HNHc"/>
    <property type="match status" value="1"/>
</dbReference>
<organism evidence="2 3">
    <name type="scientific">Aminobacter carboxidus</name>
    <dbReference type="NCBI Taxonomy" id="376165"/>
    <lineage>
        <taxon>Bacteria</taxon>
        <taxon>Pseudomonadati</taxon>
        <taxon>Pseudomonadota</taxon>
        <taxon>Alphaproteobacteria</taxon>
        <taxon>Hyphomicrobiales</taxon>
        <taxon>Phyllobacteriaceae</taxon>
        <taxon>Aminobacter</taxon>
    </lineage>
</organism>
<reference evidence="2 3" key="1">
    <citation type="submission" date="2020-09" db="EMBL/GenBank/DDBJ databases">
        <title>Draft Genome Sequence of Aminobacter carboxidus type strain DSM 1086, a soil Gram-negative carboxydobacterium.</title>
        <authorList>
            <person name="Turrini P."/>
            <person name="Tescari M."/>
            <person name="Artuso I."/>
            <person name="Lugli G.A."/>
            <person name="Frangipani E."/>
            <person name="Ventura M."/>
            <person name="Visca P."/>
        </authorList>
    </citation>
    <scope>NUCLEOTIDE SEQUENCE [LARGE SCALE GENOMIC DNA]</scope>
    <source>
        <strain evidence="2 3">DSM 1086</strain>
    </source>
</reference>